<feature type="repeat" description="WD" evidence="12">
    <location>
        <begin position="195"/>
        <end position="235"/>
    </location>
</feature>
<keyword evidence="9 11" id="KW-0206">Cytoskeleton</keyword>
<dbReference type="InterPro" id="IPR037190">
    <property type="entry name" value="LIS1_N"/>
</dbReference>
<proteinExistence type="inferred from homology"/>
<organism evidence="13">
    <name type="scientific">Cyberlindnera fabianii</name>
    <name type="common">Yeast</name>
    <name type="synonym">Hansenula fabianii</name>
    <dbReference type="NCBI Taxonomy" id="36022"/>
    <lineage>
        <taxon>Eukaryota</taxon>
        <taxon>Fungi</taxon>
        <taxon>Dikarya</taxon>
        <taxon>Ascomycota</taxon>
        <taxon>Saccharomycotina</taxon>
        <taxon>Saccharomycetes</taxon>
        <taxon>Phaffomycetales</taxon>
        <taxon>Phaffomycetaceae</taxon>
        <taxon>Cyberlindnera</taxon>
    </lineage>
</organism>
<dbReference type="SUPFAM" id="SSF50978">
    <property type="entry name" value="WD40 repeat-like"/>
    <property type="match status" value="1"/>
</dbReference>
<keyword evidence="3 12" id="KW-0853">WD repeat</keyword>
<dbReference type="HAMAP" id="MF_03141">
    <property type="entry name" value="lis1"/>
    <property type="match status" value="1"/>
</dbReference>
<dbReference type="GO" id="GO:0070840">
    <property type="term" value="F:dynein complex binding"/>
    <property type="evidence" value="ECO:0007669"/>
    <property type="project" value="UniProtKB-UniRule"/>
</dbReference>
<feature type="repeat" description="WD" evidence="12">
    <location>
        <begin position="146"/>
        <end position="194"/>
    </location>
</feature>
<evidence type="ECO:0000256" key="8">
    <source>
        <dbReference type="ARBA" id="ARBA00023054"/>
    </source>
</evidence>
<gene>
    <name evidence="11" type="primary">PAC1</name>
    <name evidence="11" type="synonym">LIS1</name>
    <name evidence="13" type="ORF">CYFA0S_06e00980g</name>
</gene>
<evidence type="ECO:0000256" key="12">
    <source>
        <dbReference type="PROSITE-ProRule" id="PRU00221"/>
    </source>
</evidence>
<dbReference type="Gene3D" id="1.20.960.30">
    <property type="match status" value="1"/>
</dbReference>
<keyword evidence="1 11" id="KW-0813">Transport</keyword>
<feature type="repeat" description="WD" evidence="12">
    <location>
        <begin position="103"/>
        <end position="136"/>
    </location>
</feature>
<feature type="repeat" description="WD" evidence="12">
    <location>
        <begin position="440"/>
        <end position="453"/>
    </location>
</feature>
<dbReference type="PROSITE" id="PS50082">
    <property type="entry name" value="WD_REPEATS_2"/>
    <property type="match status" value="5"/>
</dbReference>
<dbReference type="OrthoDB" id="10264588at2759"/>
<dbReference type="PRINTS" id="PR00320">
    <property type="entry name" value="GPROTEINBRPT"/>
</dbReference>
<dbReference type="PANTHER" id="PTHR22847:SF637">
    <property type="entry name" value="WD REPEAT DOMAIN 5B"/>
    <property type="match status" value="1"/>
</dbReference>
<comment type="function">
    <text evidence="11">Positively regulates the activity of the minus-end directed microtubule motor protein dynein. Plays a central role in positioning the mitotic spindle at the bud neck during cell division. Targets cytoplasmic dynein to microtubule plus ends, thereby promoting dynein-mediated microtubule sliding along the bud cortex and consequently the movement of the mitotic spindle to the bud neck.</text>
</comment>
<dbReference type="InterPro" id="IPR019775">
    <property type="entry name" value="WD40_repeat_CS"/>
</dbReference>
<dbReference type="GO" id="GO:0000132">
    <property type="term" value="P:establishment of mitotic spindle orientation"/>
    <property type="evidence" value="ECO:0007669"/>
    <property type="project" value="UniProtKB-UniRule"/>
</dbReference>
<dbReference type="SUPFAM" id="SSF109925">
    <property type="entry name" value="Lissencephaly-1 protein (Lis-1, PAF-AH alpha) N-terminal domain"/>
    <property type="match status" value="1"/>
</dbReference>
<dbReference type="GO" id="GO:0005737">
    <property type="term" value="C:cytoplasm"/>
    <property type="evidence" value="ECO:0007669"/>
    <property type="project" value="UniProtKB-UniRule"/>
</dbReference>
<dbReference type="PROSITE" id="PS00678">
    <property type="entry name" value="WD_REPEATS_1"/>
    <property type="match status" value="3"/>
</dbReference>
<dbReference type="GO" id="GO:0051012">
    <property type="term" value="P:microtubule sliding"/>
    <property type="evidence" value="ECO:0007669"/>
    <property type="project" value="UniProtKB-UniRule"/>
</dbReference>
<evidence type="ECO:0000256" key="5">
    <source>
        <dbReference type="ARBA" id="ARBA00022701"/>
    </source>
</evidence>
<evidence type="ECO:0000256" key="11">
    <source>
        <dbReference type="HAMAP-Rule" id="MF_03141"/>
    </source>
</evidence>
<evidence type="ECO:0000256" key="1">
    <source>
        <dbReference type="ARBA" id="ARBA00022448"/>
    </source>
</evidence>
<dbReference type="GO" id="GO:0005874">
    <property type="term" value="C:microtubule"/>
    <property type="evidence" value="ECO:0007669"/>
    <property type="project" value="UniProtKB-KW"/>
</dbReference>
<dbReference type="InterPro" id="IPR015943">
    <property type="entry name" value="WD40/YVTN_repeat-like_dom_sf"/>
</dbReference>
<dbReference type="GO" id="GO:0051301">
    <property type="term" value="P:cell division"/>
    <property type="evidence" value="ECO:0007669"/>
    <property type="project" value="UniProtKB-KW"/>
</dbReference>
<keyword evidence="4 11" id="KW-0132">Cell division</keyword>
<evidence type="ECO:0000256" key="7">
    <source>
        <dbReference type="ARBA" id="ARBA00022776"/>
    </source>
</evidence>
<keyword evidence="10 11" id="KW-0131">Cell cycle</keyword>
<evidence type="ECO:0000313" key="13">
    <source>
        <dbReference type="EMBL" id="CDR41068.1"/>
    </source>
</evidence>
<dbReference type="VEuPathDB" id="FungiDB:BON22_1213"/>
<keyword evidence="2 11" id="KW-0963">Cytoplasm</keyword>
<dbReference type="CDD" id="cd00200">
    <property type="entry name" value="WD40"/>
    <property type="match status" value="1"/>
</dbReference>
<keyword evidence="5 11" id="KW-0493">Microtubule</keyword>
<evidence type="ECO:0000256" key="10">
    <source>
        <dbReference type="ARBA" id="ARBA00023306"/>
    </source>
</evidence>
<evidence type="ECO:0000256" key="6">
    <source>
        <dbReference type="ARBA" id="ARBA00022737"/>
    </source>
</evidence>
<evidence type="ECO:0000256" key="4">
    <source>
        <dbReference type="ARBA" id="ARBA00022618"/>
    </source>
</evidence>
<sequence>MSFLSERQRSDLHNSLLNYLKPIVSDQTLEQLRTDLNVSNITDDNDLLPKKWTAILRLQKKITDLESQVQQLSKQSHNSSSLVANGDSELTKFNWAPSKVKKTLNNNSTVTTVAIHPKLPQLINGCSDGTFSVWNLLDLVQPLSTIQAHTRAVNAVAISPAKLEFNNNNHVVVTCGSDLYVKVWDLHTGRLIRTLTGHEHVVSSVVFKTENVIFTASRDTTIKIWDIKSGWCLKSFVGHSDWVRTLDLTASEYLLSGSSDQSVRLSHGDSGTGLGLMIGHNQVVETVKFVPMISNKYVDKLNTMEDVNKETYNKLGFKYAVTGGRDDTIKIWLLPVPIIRPHNHPIPSSNPQGTLVKTLIGHKSWVKDLAFHPNGKILVSCSDDKSIKLWDLETGDCVRTLTGHDGFINSIAWAPSIFENDSDKLTDDEEMINDSMRCVFASGGTDQLVKIWD</sequence>
<dbReference type="PhylomeDB" id="A0A061B242"/>
<dbReference type="InterPro" id="IPR020472">
    <property type="entry name" value="WD40_PAC1"/>
</dbReference>
<keyword evidence="6" id="KW-0677">Repeat</keyword>
<evidence type="ECO:0000256" key="2">
    <source>
        <dbReference type="ARBA" id="ARBA00022490"/>
    </source>
</evidence>
<comment type="similarity">
    <text evidence="11">Belongs to the WD repeat LIS1/nudF family.</text>
</comment>
<dbReference type="EMBL" id="LK052891">
    <property type="protein sequence ID" value="CDR41068.1"/>
    <property type="molecule type" value="Genomic_DNA"/>
</dbReference>
<evidence type="ECO:0000256" key="9">
    <source>
        <dbReference type="ARBA" id="ARBA00023212"/>
    </source>
</evidence>
<dbReference type="GO" id="GO:0005875">
    <property type="term" value="C:microtubule associated complex"/>
    <property type="evidence" value="ECO:0007669"/>
    <property type="project" value="UniProtKB-UniRule"/>
</dbReference>
<dbReference type="Gene3D" id="2.130.10.10">
    <property type="entry name" value="YVTN repeat-like/Quinoprotein amine dehydrogenase"/>
    <property type="match status" value="3"/>
</dbReference>
<dbReference type="PROSITE" id="PS50294">
    <property type="entry name" value="WD_REPEATS_REGION"/>
    <property type="match status" value="2"/>
</dbReference>
<dbReference type="AlphaFoldDB" id="A0A061B242"/>
<keyword evidence="8 11" id="KW-0175">Coiled coil</keyword>
<dbReference type="SMART" id="SM00320">
    <property type="entry name" value="WD40"/>
    <property type="match status" value="7"/>
</dbReference>
<dbReference type="Pfam" id="PF00400">
    <property type="entry name" value="WD40"/>
    <property type="match status" value="6"/>
</dbReference>
<dbReference type="InterPro" id="IPR036322">
    <property type="entry name" value="WD40_repeat_dom_sf"/>
</dbReference>
<reference evidence="13" key="1">
    <citation type="journal article" date="2014" name="Genome Announc.">
        <title>Genome sequence of the yeast Cyberlindnera fabianii (Hansenula fabianii).</title>
        <authorList>
            <person name="Freel K.C."/>
            <person name="Sarilar V."/>
            <person name="Neuveglise C."/>
            <person name="Devillers H."/>
            <person name="Friedrich A."/>
            <person name="Schacherer J."/>
        </authorList>
    </citation>
    <scope>NUCLEOTIDE SEQUENCE</scope>
    <source>
        <strain evidence="13">YJS4271</strain>
    </source>
</reference>
<feature type="repeat" description="WD" evidence="12">
    <location>
        <begin position="359"/>
        <end position="400"/>
    </location>
</feature>
<dbReference type="InterPro" id="IPR017252">
    <property type="entry name" value="Dynein_regulator_LIS1"/>
</dbReference>
<dbReference type="GO" id="GO:0000922">
    <property type="term" value="C:spindle pole"/>
    <property type="evidence" value="ECO:0007669"/>
    <property type="project" value="UniProtKB-SubCell"/>
</dbReference>
<dbReference type="PANTHER" id="PTHR22847">
    <property type="entry name" value="WD40 REPEAT PROTEIN"/>
    <property type="match status" value="1"/>
</dbReference>
<evidence type="ECO:0000256" key="3">
    <source>
        <dbReference type="ARBA" id="ARBA00022574"/>
    </source>
</evidence>
<keyword evidence="7 11" id="KW-0498">Mitosis</keyword>
<comment type="subcellular location">
    <subcellularLocation>
        <location evidence="11">Cytoplasm</location>
        <location evidence="11">Cytoskeleton</location>
    </subcellularLocation>
    <subcellularLocation>
        <location evidence="11">Cytoplasm</location>
        <location evidence="11">Cytoskeleton</location>
        <location evidence="11">Spindle pole</location>
    </subcellularLocation>
    <text evidence="11">Localizes to the plus ends of microtubules and the mitotic spindle poles.</text>
</comment>
<accession>A0A061B242</accession>
<protein>
    <recommendedName>
        <fullName evidence="11">Nuclear distribution protein PAC1</fullName>
    </recommendedName>
    <alternativeName>
        <fullName evidence="11">Lissencephaly-1 homolog</fullName>
        <shortName evidence="11">LIS-1</shortName>
    </alternativeName>
    <alternativeName>
        <fullName evidence="11">nudF homolog</fullName>
    </alternativeName>
</protein>
<dbReference type="PIRSF" id="PIRSF037647">
    <property type="entry name" value="Dynein_regulator_Lis1"/>
    <property type="match status" value="1"/>
</dbReference>
<comment type="subunit">
    <text evidence="11">Self-associates. Interacts with NDL1 and dynein.</text>
</comment>
<name>A0A061B242_CYBFA</name>
<dbReference type="GO" id="GO:1990234">
    <property type="term" value="C:transferase complex"/>
    <property type="evidence" value="ECO:0007669"/>
    <property type="project" value="UniProtKB-ARBA"/>
</dbReference>
<dbReference type="InterPro" id="IPR001680">
    <property type="entry name" value="WD40_rpt"/>
</dbReference>